<organism evidence="6 7">
    <name type="scientific">Candidatus Limosilactobacillus merdipullorum</name>
    <dbReference type="NCBI Taxonomy" id="2838653"/>
    <lineage>
        <taxon>Bacteria</taxon>
        <taxon>Bacillati</taxon>
        <taxon>Bacillota</taxon>
        <taxon>Bacilli</taxon>
        <taxon>Lactobacillales</taxon>
        <taxon>Lactobacillaceae</taxon>
        <taxon>Limosilactobacillus</taxon>
    </lineage>
</organism>
<feature type="compositionally biased region" description="Polar residues" evidence="2">
    <location>
        <begin position="155"/>
        <end position="165"/>
    </location>
</feature>
<name>A0A9D1QPX4_9LACO</name>
<dbReference type="SMART" id="SM00079">
    <property type="entry name" value="PBPe"/>
    <property type="match status" value="1"/>
</dbReference>
<dbReference type="GO" id="GO:0015276">
    <property type="term" value="F:ligand-gated monoatomic ion channel activity"/>
    <property type="evidence" value="ECO:0007669"/>
    <property type="project" value="InterPro"/>
</dbReference>
<evidence type="ECO:0000256" key="2">
    <source>
        <dbReference type="SAM" id="MobiDB-lite"/>
    </source>
</evidence>
<comment type="caution">
    <text evidence="6">The sequence shown here is derived from an EMBL/GenBank/DDBJ whole genome shotgun (WGS) entry which is preliminary data.</text>
</comment>
<feature type="signal peptide" evidence="3">
    <location>
        <begin position="1"/>
        <end position="22"/>
    </location>
</feature>
<dbReference type="PANTHER" id="PTHR35936:SF17">
    <property type="entry name" value="ARGININE-BINDING EXTRACELLULAR PROTEIN ARTP"/>
    <property type="match status" value="1"/>
</dbReference>
<dbReference type="Gene3D" id="3.40.190.10">
    <property type="entry name" value="Periplasmic binding protein-like II"/>
    <property type="match status" value="2"/>
</dbReference>
<dbReference type="EMBL" id="DXGK01000026">
    <property type="protein sequence ID" value="HIW70045.1"/>
    <property type="molecule type" value="Genomic_DNA"/>
</dbReference>
<evidence type="ECO:0000259" key="4">
    <source>
        <dbReference type="SMART" id="SM00062"/>
    </source>
</evidence>
<gene>
    <name evidence="6" type="ORF">H9876_01500</name>
</gene>
<reference evidence="6" key="1">
    <citation type="journal article" date="2021" name="PeerJ">
        <title>Extensive microbial diversity within the chicken gut microbiome revealed by metagenomics and culture.</title>
        <authorList>
            <person name="Gilroy R."/>
            <person name="Ravi A."/>
            <person name="Getino M."/>
            <person name="Pursley I."/>
            <person name="Horton D.L."/>
            <person name="Alikhan N.F."/>
            <person name="Baker D."/>
            <person name="Gharbi K."/>
            <person name="Hall N."/>
            <person name="Watson M."/>
            <person name="Adriaenssens E.M."/>
            <person name="Foster-Nyarko E."/>
            <person name="Jarju S."/>
            <person name="Secka A."/>
            <person name="Antonio M."/>
            <person name="Oren A."/>
            <person name="Chaudhuri R.R."/>
            <person name="La Ragione R."/>
            <person name="Hildebrand F."/>
            <person name="Pallen M.J."/>
        </authorList>
    </citation>
    <scope>NUCLEOTIDE SEQUENCE</scope>
    <source>
        <strain evidence="6">ChiHejej3B27-2180</strain>
    </source>
</reference>
<evidence type="ECO:0000313" key="7">
    <source>
        <dbReference type="Proteomes" id="UP000886878"/>
    </source>
</evidence>
<dbReference type="SMART" id="SM00062">
    <property type="entry name" value="PBPb"/>
    <property type="match status" value="1"/>
</dbReference>
<proteinExistence type="predicted"/>
<keyword evidence="1 3" id="KW-0732">Signal</keyword>
<reference evidence="6" key="2">
    <citation type="submission" date="2021-04" db="EMBL/GenBank/DDBJ databases">
        <authorList>
            <person name="Gilroy R."/>
        </authorList>
    </citation>
    <scope>NUCLEOTIDE SEQUENCE</scope>
    <source>
        <strain evidence="6">ChiHejej3B27-2180</strain>
    </source>
</reference>
<dbReference type="PANTHER" id="PTHR35936">
    <property type="entry name" value="MEMBRANE-BOUND LYTIC MUREIN TRANSGLYCOSYLASE F"/>
    <property type="match status" value="1"/>
</dbReference>
<feature type="region of interest" description="Disordered" evidence="2">
    <location>
        <begin position="146"/>
        <end position="167"/>
    </location>
</feature>
<feature type="domain" description="Solute-binding protein family 3/N-terminal" evidence="4">
    <location>
        <begin position="41"/>
        <end position="264"/>
    </location>
</feature>
<feature type="domain" description="Ionotropic glutamate receptor C-terminal" evidence="5">
    <location>
        <begin position="41"/>
        <end position="263"/>
    </location>
</feature>
<dbReference type="SUPFAM" id="SSF53850">
    <property type="entry name" value="Periplasmic binding protein-like II"/>
    <property type="match status" value="1"/>
</dbReference>
<evidence type="ECO:0000256" key="1">
    <source>
        <dbReference type="ARBA" id="ARBA00022729"/>
    </source>
</evidence>
<dbReference type="GO" id="GO:0016020">
    <property type="term" value="C:membrane"/>
    <property type="evidence" value="ECO:0007669"/>
    <property type="project" value="InterPro"/>
</dbReference>
<feature type="chain" id="PRO_5038459605" evidence="3">
    <location>
        <begin position="23"/>
        <end position="273"/>
    </location>
</feature>
<dbReference type="InterPro" id="IPR001320">
    <property type="entry name" value="Iontro_rcpt_C"/>
</dbReference>
<accession>A0A9D1QPX4</accession>
<dbReference type="InterPro" id="IPR001638">
    <property type="entry name" value="Solute-binding_3/MltF_N"/>
</dbReference>
<dbReference type="AlphaFoldDB" id="A0A9D1QPX4"/>
<dbReference type="Proteomes" id="UP000886878">
    <property type="component" value="Unassembled WGS sequence"/>
</dbReference>
<dbReference type="Pfam" id="PF00497">
    <property type="entry name" value="SBP_bac_3"/>
    <property type="match status" value="1"/>
</dbReference>
<protein>
    <submittedName>
        <fullName evidence="6">Transporter substrate-binding domain-containing protein</fullName>
    </submittedName>
</protein>
<evidence type="ECO:0000259" key="5">
    <source>
        <dbReference type="SMART" id="SM00079"/>
    </source>
</evidence>
<evidence type="ECO:0000256" key="3">
    <source>
        <dbReference type="SAM" id="SignalP"/>
    </source>
</evidence>
<dbReference type="PROSITE" id="PS51257">
    <property type="entry name" value="PROKAR_LIPOPROTEIN"/>
    <property type="match status" value="1"/>
</dbReference>
<evidence type="ECO:0000313" key="6">
    <source>
        <dbReference type="EMBL" id="HIW70045.1"/>
    </source>
</evidence>
<sequence>MKFKKKLLAGLAVVALLVGGLAGCGKQSADNSVKRIKDKGTLTIGTSADFAPFEFPVMRNGKKVIMGYDIMVARKIAQSMGVKLKVQNIEFPSLISELQNHKVDLVLAGMTKTKKRENAVDFSKPYYTESEKILVKKSDANKFNTKADTKGANLGAQQSSTQETLGKSETDAHIVTESLTTGLTTDLKAGKLDGVILATTVAEQYVKKYPNDYALAKYNMKVPNSLKYLNIAIPKNEPALKKQINKEITHLQKTGQLDKMFKKAQQQQEKYGK</sequence>